<organism evidence="4 5">
    <name type="scientific">Acrasis kona</name>
    <dbReference type="NCBI Taxonomy" id="1008807"/>
    <lineage>
        <taxon>Eukaryota</taxon>
        <taxon>Discoba</taxon>
        <taxon>Heterolobosea</taxon>
        <taxon>Tetramitia</taxon>
        <taxon>Eutetramitia</taxon>
        <taxon>Acrasidae</taxon>
        <taxon>Acrasis</taxon>
    </lineage>
</organism>
<comment type="similarity">
    <text evidence="1">Belongs to the CBF/MAK21 family.</text>
</comment>
<evidence type="ECO:0000313" key="4">
    <source>
        <dbReference type="EMBL" id="KAL0479392.1"/>
    </source>
</evidence>
<feature type="compositionally biased region" description="Basic and acidic residues" evidence="2">
    <location>
        <begin position="1"/>
        <end position="20"/>
    </location>
</feature>
<evidence type="ECO:0000259" key="3">
    <source>
        <dbReference type="Pfam" id="PF03914"/>
    </source>
</evidence>
<reference evidence="4 5" key="1">
    <citation type="submission" date="2024-03" db="EMBL/GenBank/DDBJ databases">
        <title>The Acrasis kona genome and developmental transcriptomes reveal deep origins of eukaryotic multicellular pathways.</title>
        <authorList>
            <person name="Sheikh S."/>
            <person name="Fu C.-J."/>
            <person name="Brown M.W."/>
            <person name="Baldauf S.L."/>
        </authorList>
    </citation>
    <scope>NUCLEOTIDE SEQUENCE [LARGE SCALE GENOMIC DNA]</scope>
    <source>
        <strain evidence="4 5">ATCC MYA-3509</strain>
    </source>
</reference>
<dbReference type="GO" id="GO:0030692">
    <property type="term" value="C:Noc4p-Nop14p complex"/>
    <property type="evidence" value="ECO:0007669"/>
    <property type="project" value="TreeGrafter"/>
</dbReference>
<gene>
    <name evidence="4" type="ORF">AKO1_007599</name>
</gene>
<evidence type="ECO:0000256" key="2">
    <source>
        <dbReference type="SAM" id="MobiDB-lite"/>
    </source>
</evidence>
<feature type="domain" description="CCAAT-binding factor" evidence="3">
    <location>
        <begin position="344"/>
        <end position="514"/>
    </location>
</feature>
<dbReference type="PANTHER" id="PTHR12455:SF0">
    <property type="entry name" value="NUCLEOLAR COMPLEX PROTEIN 4 HOMOLOG"/>
    <property type="match status" value="1"/>
</dbReference>
<keyword evidence="5" id="KW-1185">Reference proteome</keyword>
<dbReference type="GO" id="GO:0042254">
    <property type="term" value="P:ribosome biogenesis"/>
    <property type="evidence" value="ECO:0007669"/>
    <property type="project" value="InterPro"/>
</dbReference>
<evidence type="ECO:0000256" key="1">
    <source>
        <dbReference type="ARBA" id="ARBA00007797"/>
    </source>
</evidence>
<dbReference type="Proteomes" id="UP001431209">
    <property type="component" value="Unassembled WGS sequence"/>
</dbReference>
<dbReference type="EMBL" id="JAOPGA020000552">
    <property type="protein sequence ID" value="KAL0479392.1"/>
    <property type="molecule type" value="Genomic_DNA"/>
</dbReference>
<evidence type="ECO:0000313" key="5">
    <source>
        <dbReference type="Proteomes" id="UP001431209"/>
    </source>
</evidence>
<dbReference type="AlphaFoldDB" id="A0AAW2YT88"/>
<dbReference type="GO" id="GO:0032040">
    <property type="term" value="C:small-subunit processome"/>
    <property type="evidence" value="ECO:0007669"/>
    <property type="project" value="TreeGrafter"/>
</dbReference>
<feature type="region of interest" description="Disordered" evidence="2">
    <location>
        <begin position="1"/>
        <end position="42"/>
    </location>
</feature>
<comment type="caution">
    <text evidence="4">The sequence shown here is derived from an EMBL/GenBank/DDBJ whole genome shotgun (WGS) entry which is preliminary data.</text>
</comment>
<dbReference type="InterPro" id="IPR005612">
    <property type="entry name" value="CCAAT-binding_factor"/>
</dbReference>
<accession>A0AAW2YT88</accession>
<proteinExistence type="inferred from homology"/>
<protein>
    <submittedName>
        <fullName evidence="4">Nucleolar complex protein 4</fullName>
    </submittedName>
</protein>
<dbReference type="PANTHER" id="PTHR12455">
    <property type="entry name" value="NUCLEOLAR COMPLEX PROTEIN 4"/>
    <property type="match status" value="1"/>
</dbReference>
<sequence length="579" mass="66761">MGRRGETKKTKTTAEPEIKTNKRKRNVKSNTTKEAPAKHAKSSELNFTKIDDIYEVESSVKEDKKNSNLIVELFSFVKKSKNDQLVREAEQALQRIFSHAFESGNLEIKLTEQKTQSITKDADSLSVKQFKTWMYQRYTSFRTYLIQRAISESEERYIDALLALCRLEMNSLPTLNDADAELSKLKSITNNETLGVVITQLCFEQVQESSVMDLCKHLRDEYLDRYHDVRYFVLELLSDKVKNVTKSSPVSAISKTILSLVDKLSVVDDDRNISFYLKNGLSLDTYRKGFTRFWLSFLQLPNLPYIAYQIILARMDDYILKQFQDPFLLNDFISASFSQGGFVSLLSIKSLFTLITKYNMVYPNFYDKLYTIITPELFEMTYRAEFLNIFDTLMTSTQLTEYIVAAFIKKLARCALFTSPSSTLYLINMVHNLIYRHPQVKFLVHDASRVEKHLSRRQKAAAAASPLLIQESHHNQSDTFDFDSKNLKECGAMQSSLWELETLKKHYSAVVADAVTQMQEMLVENKVPVGVKQLVQLNDDAVIQNEASRTTLQEPSIEFRKQAKLIDPDQDSLFKSFQM</sequence>
<dbReference type="Pfam" id="PF03914">
    <property type="entry name" value="CBF"/>
    <property type="match status" value="1"/>
</dbReference>
<name>A0AAW2YT88_9EUKA</name>
<dbReference type="InterPro" id="IPR027193">
    <property type="entry name" value="Noc4"/>
</dbReference>